<accession>A0A9E7ELW3</accession>
<feature type="compositionally biased region" description="Basic and acidic residues" evidence="1">
    <location>
        <begin position="1"/>
        <end position="26"/>
    </location>
</feature>
<dbReference type="OrthoDB" id="2401965at2759"/>
<organism evidence="2 3">
    <name type="scientific">Musa troglodytarum</name>
    <name type="common">fe'i banana</name>
    <dbReference type="NCBI Taxonomy" id="320322"/>
    <lineage>
        <taxon>Eukaryota</taxon>
        <taxon>Viridiplantae</taxon>
        <taxon>Streptophyta</taxon>
        <taxon>Embryophyta</taxon>
        <taxon>Tracheophyta</taxon>
        <taxon>Spermatophyta</taxon>
        <taxon>Magnoliopsida</taxon>
        <taxon>Liliopsida</taxon>
        <taxon>Zingiberales</taxon>
        <taxon>Musaceae</taxon>
        <taxon>Musa</taxon>
    </lineage>
</organism>
<evidence type="ECO:0000313" key="2">
    <source>
        <dbReference type="EMBL" id="URD79448.1"/>
    </source>
</evidence>
<name>A0A9E7ELW3_9LILI</name>
<proteinExistence type="predicted"/>
<keyword evidence="3" id="KW-1185">Reference proteome</keyword>
<evidence type="ECO:0000313" key="3">
    <source>
        <dbReference type="Proteomes" id="UP001055439"/>
    </source>
</evidence>
<evidence type="ECO:0000256" key="1">
    <source>
        <dbReference type="SAM" id="MobiDB-lite"/>
    </source>
</evidence>
<dbReference type="EMBL" id="CP097503">
    <property type="protein sequence ID" value="URD79448.1"/>
    <property type="molecule type" value="Genomic_DNA"/>
</dbReference>
<gene>
    <name evidence="2" type="ORF">MUK42_06707</name>
</gene>
<protein>
    <submittedName>
        <fullName evidence="2">Uncharacterized protein</fullName>
    </submittedName>
</protein>
<reference evidence="2" key="1">
    <citation type="submission" date="2022-05" db="EMBL/GenBank/DDBJ databases">
        <title>The Musa troglodytarum L. genome provides insights into the mechanism of non-climacteric behaviour and enrichment of carotenoids.</title>
        <authorList>
            <person name="Wang J."/>
        </authorList>
    </citation>
    <scope>NUCLEOTIDE SEQUENCE</scope>
    <source>
        <tissue evidence="2">Leaf</tissue>
    </source>
</reference>
<dbReference type="AlphaFoldDB" id="A0A9E7ELW3"/>
<feature type="compositionally biased region" description="Gly residues" evidence="1">
    <location>
        <begin position="38"/>
        <end position="47"/>
    </location>
</feature>
<sequence>MESALEDLRKEMAGDDIERTEPKVDAANKAASRRGQHMAGGSGGSQGVGDQTPEAEYGEVKKCERRWLNRLVLYIVHCSCVS</sequence>
<feature type="region of interest" description="Disordered" evidence="1">
    <location>
        <begin position="1"/>
        <end position="53"/>
    </location>
</feature>
<dbReference type="Proteomes" id="UP001055439">
    <property type="component" value="Chromosome 10"/>
</dbReference>